<feature type="chain" id="PRO_5032977005" evidence="1">
    <location>
        <begin position="21"/>
        <end position="151"/>
    </location>
</feature>
<dbReference type="Proteomes" id="UP000594001">
    <property type="component" value="Chromosome"/>
</dbReference>
<dbReference type="EMBL" id="CP054719">
    <property type="protein sequence ID" value="QOL19815.1"/>
    <property type="molecule type" value="Genomic_DNA"/>
</dbReference>
<organism evidence="2 3">
    <name type="scientific">Candidatus Bodocaedibacter vickermanii</name>
    <dbReference type="NCBI Taxonomy" id="2741701"/>
    <lineage>
        <taxon>Bacteria</taxon>
        <taxon>Pseudomonadati</taxon>
        <taxon>Pseudomonadota</taxon>
        <taxon>Alphaproteobacteria</taxon>
        <taxon>Holosporales</taxon>
        <taxon>Candidatus Paracaedibacteraceae</taxon>
        <taxon>Candidatus Bodocaedibacter</taxon>
    </lineage>
</organism>
<evidence type="ECO:0000256" key="1">
    <source>
        <dbReference type="SAM" id="SignalP"/>
    </source>
</evidence>
<reference evidence="2 3" key="1">
    <citation type="submission" date="2020-06" db="EMBL/GenBank/DDBJ databases">
        <title>The endosymbiont of the kinetoplastid Bodo saltans is a Paracaedibacter-like alpha-proteobacterium possessing a putative toxin-antitoxin system.</title>
        <authorList>
            <person name="Midha S."/>
            <person name="Rigden D.J."/>
            <person name="Siozios S."/>
            <person name="Hurst G.D.D."/>
            <person name="Jackson A.P."/>
        </authorList>
    </citation>
    <scope>NUCLEOTIDE SEQUENCE [LARGE SCALE GENOMIC DNA]</scope>
    <source>
        <strain evidence="2">Lake Konstanz</strain>
    </source>
</reference>
<proteinExistence type="predicted"/>
<dbReference type="KEGG" id="pbal:CPBP_00584"/>
<dbReference type="InterPro" id="IPR019225">
    <property type="entry name" value="DUF2155"/>
</dbReference>
<evidence type="ECO:0000313" key="3">
    <source>
        <dbReference type="Proteomes" id="UP000594001"/>
    </source>
</evidence>
<gene>
    <name evidence="2" type="ORF">CPBP_00584</name>
</gene>
<sequence length="151" mass="17310">MLFCFRFLILFYCCSAALNASTPSDHPPPSSDESNEFQEEDSSLNTQYAQLQWVDKVTGRFKLIDAKIGKSISFGQLKIDVSVCRQSAPFDPPESKSFMTIWEYPKNGLPRKLFSGWMFASSPVLSTLTNHPRYNVWLVKCRNEKTKIKKK</sequence>
<dbReference type="RefSeq" id="WP_350332557.1">
    <property type="nucleotide sequence ID" value="NZ_CP054719.1"/>
</dbReference>
<dbReference type="AlphaFoldDB" id="A0A7L9RTR7"/>
<protein>
    <submittedName>
        <fullName evidence="2">DUF2155 domain-containing protein</fullName>
    </submittedName>
</protein>
<feature type="signal peptide" evidence="1">
    <location>
        <begin position="1"/>
        <end position="20"/>
    </location>
</feature>
<accession>A0A7L9RTR7</accession>
<keyword evidence="1" id="KW-0732">Signal</keyword>
<evidence type="ECO:0000313" key="2">
    <source>
        <dbReference type="EMBL" id="QOL19815.1"/>
    </source>
</evidence>
<keyword evidence="3" id="KW-1185">Reference proteome</keyword>
<dbReference type="Pfam" id="PF09923">
    <property type="entry name" value="DUF2155"/>
    <property type="match status" value="1"/>
</dbReference>
<name>A0A7L9RTR7_9PROT</name>